<reference evidence="2 3" key="1">
    <citation type="journal article" date="2008" name="PLoS Genet.">
        <title>Genomic islands in the pathogenic filamentous fungus Aspergillus fumigatus.</title>
        <authorList>
            <person name="Fedorova N.D."/>
            <person name="Khaldi N."/>
            <person name="Joardar V.S."/>
            <person name="Maiti R."/>
            <person name="Amedeo P."/>
            <person name="Anderson M.J."/>
            <person name="Crabtree J."/>
            <person name="Silva J.C."/>
            <person name="Badger J.H."/>
            <person name="Albarraq A."/>
            <person name="Angiuoli S."/>
            <person name="Bussey H."/>
            <person name="Bowyer P."/>
            <person name="Cotty P.J."/>
            <person name="Dyer P.S."/>
            <person name="Egan A."/>
            <person name="Galens K."/>
            <person name="Fraser-Liggett C.M."/>
            <person name="Haas B.J."/>
            <person name="Inman J.M."/>
            <person name="Kent R."/>
            <person name="Lemieux S."/>
            <person name="Malavazi I."/>
            <person name="Orvis J."/>
            <person name="Roemer T."/>
            <person name="Ronning C.M."/>
            <person name="Sundaram J.P."/>
            <person name="Sutton G."/>
            <person name="Turner G."/>
            <person name="Venter J.C."/>
            <person name="White O.R."/>
            <person name="Whitty B.R."/>
            <person name="Youngman P."/>
            <person name="Wolfe K.H."/>
            <person name="Goldman G.H."/>
            <person name="Wortman J.R."/>
            <person name="Jiang B."/>
            <person name="Denning D.W."/>
            <person name="Nierman W.C."/>
        </authorList>
    </citation>
    <scope>NUCLEOTIDE SEQUENCE [LARGE SCALE GENOMIC DNA]</scope>
    <source>
        <strain evidence="3">CBS 144.89 / FGSC A1163 / CEA10</strain>
    </source>
</reference>
<keyword evidence="1" id="KW-0732">Signal</keyword>
<organism evidence="2 3">
    <name type="scientific">Aspergillus fumigatus (strain CBS 144.89 / FGSC A1163 / CEA10)</name>
    <name type="common">Neosartorya fumigata</name>
    <dbReference type="NCBI Taxonomy" id="451804"/>
    <lineage>
        <taxon>Eukaryota</taxon>
        <taxon>Fungi</taxon>
        <taxon>Dikarya</taxon>
        <taxon>Ascomycota</taxon>
        <taxon>Pezizomycotina</taxon>
        <taxon>Eurotiomycetes</taxon>
        <taxon>Eurotiomycetidae</taxon>
        <taxon>Eurotiales</taxon>
        <taxon>Aspergillaceae</taxon>
        <taxon>Aspergillus</taxon>
        <taxon>Aspergillus subgen. Fumigati</taxon>
    </lineage>
</organism>
<evidence type="ECO:0000256" key="1">
    <source>
        <dbReference type="SAM" id="SignalP"/>
    </source>
</evidence>
<dbReference type="Proteomes" id="UP000001699">
    <property type="component" value="Unassembled WGS sequence"/>
</dbReference>
<feature type="signal peptide" evidence="1">
    <location>
        <begin position="1"/>
        <end position="27"/>
    </location>
</feature>
<evidence type="ECO:0008006" key="4">
    <source>
        <dbReference type="Google" id="ProtNLM"/>
    </source>
</evidence>
<sequence length="104" mass="11857">MQPCMHCTTMVFPAIICPLLYPTQCWTGSPIRPSDWALVFIYVKPFYELANWSMASVKVFKDLSGTLTSGFSRLPLPFPCHVVPSNDLRKVRRQPISLAQQVRK</sequence>
<dbReference type="AlphaFoldDB" id="B0Y828"/>
<gene>
    <name evidence="2" type="ORF">AFUB_075890</name>
</gene>
<evidence type="ECO:0000313" key="3">
    <source>
        <dbReference type="Proteomes" id="UP000001699"/>
    </source>
</evidence>
<name>B0Y828_ASPFC</name>
<dbReference type="VEuPathDB" id="FungiDB:AFUB_075890"/>
<dbReference type="HOGENOM" id="CLU_2249494_0_0_1"/>
<evidence type="ECO:0000313" key="2">
    <source>
        <dbReference type="EMBL" id="EDP49559.1"/>
    </source>
</evidence>
<accession>B0Y828</accession>
<protein>
    <recommendedName>
        <fullName evidence="4">Secreted protein</fullName>
    </recommendedName>
</protein>
<proteinExistence type="predicted"/>
<dbReference type="EMBL" id="DS499599">
    <property type="protein sequence ID" value="EDP49559.1"/>
    <property type="molecule type" value="Genomic_DNA"/>
</dbReference>
<feature type="chain" id="PRO_5002760763" description="Secreted protein" evidence="1">
    <location>
        <begin position="28"/>
        <end position="104"/>
    </location>
</feature>
<keyword evidence="3" id="KW-1185">Reference proteome</keyword>